<dbReference type="PANTHER" id="PTHR39179:SF3">
    <property type="entry name" value="COTS-RELATED PROTEIN"/>
    <property type="match status" value="1"/>
</dbReference>
<accession>A0A841RIZ6</accession>
<dbReference type="InterPro" id="IPR011009">
    <property type="entry name" value="Kinase-like_dom_sf"/>
</dbReference>
<name>A0A841RIZ6_9BACI</name>
<gene>
    <name evidence="2" type="ORF">GGQ92_000739</name>
</gene>
<dbReference type="Gene3D" id="3.90.1200.10">
    <property type="match status" value="1"/>
</dbReference>
<comment type="caution">
    <text evidence="2">The sequence shown here is derived from an EMBL/GenBank/DDBJ whole genome shotgun (WGS) entry which is preliminary data.</text>
</comment>
<organism evidence="2 3">
    <name type="scientific">Gracilibacillus halotolerans</name>
    <dbReference type="NCBI Taxonomy" id="74386"/>
    <lineage>
        <taxon>Bacteria</taxon>
        <taxon>Bacillati</taxon>
        <taxon>Bacillota</taxon>
        <taxon>Bacilli</taxon>
        <taxon>Bacillales</taxon>
        <taxon>Bacillaceae</taxon>
        <taxon>Gracilibacillus</taxon>
    </lineage>
</organism>
<feature type="domain" description="Aminoglycoside phosphotransferase" evidence="1">
    <location>
        <begin position="25"/>
        <end position="249"/>
    </location>
</feature>
<sequence length="337" mass="40229">MLFSSAITTILSTYGITDYHQEKRTERVYRIQTNTGSYALKKSHVNNQTIGKWQAVYQWVVQQQVDAFLPIMPNQNQQLLVLHENEYYYLTPWIENETVDMHPAFFHAIGKLHGSTLQKKDFVLDNGKRQTIEESLLEELEFYRGHMNVYVEQIEKKRFMSPLELQIVMNYRYLIKLFDITEYWQAMYVEALEEETTWSSCLVHGSLTPEHLIVNDFYQYFLNWESTYIGSPVDDLYTLCRNMFKNHDCSMDKVMEGFQIYENYVTFSRVEKCSLILRLIDIRQLFTLVQEIMDQPVEKKRIPLSIETEREWRRIILSLQLQEILRSQIEAEEAETD</sequence>
<evidence type="ECO:0000313" key="3">
    <source>
        <dbReference type="Proteomes" id="UP000572212"/>
    </source>
</evidence>
<dbReference type="GO" id="GO:0042601">
    <property type="term" value="C:endospore-forming forespore"/>
    <property type="evidence" value="ECO:0007669"/>
    <property type="project" value="TreeGrafter"/>
</dbReference>
<keyword evidence="3" id="KW-1185">Reference proteome</keyword>
<dbReference type="SUPFAM" id="SSF56112">
    <property type="entry name" value="Protein kinase-like (PK-like)"/>
    <property type="match status" value="1"/>
</dbReference>
<dbReference type="InterPro" id="IPR002575">
    <property type="entry name" value="Aminoglycoside_PTrfase"/>
</dbReference>
<keyword evidence="2" id="KW-0946">Virion</keyword>
<keyword evidence="2" id="KW-0167">Capsid protein</keyword>
<dbReference type="Pfam" id="PF01636">
    <property type="entry name" value="APH"/>
    <property type="match status" value="1"/>
</dbReference>
<proteinExistence type="predicted"/>
<dbReference type="RefSeq" id="WP_184244658.1">
    <property type="nucleotide sequence ID" value="NZ_BAAACU010000022.1"/>
</dbReference>
<dbReference type="Gene3D" id="3.30.200.20">
    <property type="entry name" value="Phosphorylase Kinase, domain 1"/>
    <property type="match status" value="1"/>
</dbReference>
<dbReference type="PANTHER" id="PTHR39179">
    <property type="entry name" value="SPORE COAT PROTEIN I"/>
    <property type="match status" value="1"/>
</dbReference>
<evidence type="ECO:0000313" key="2">
    <source>
        <dbReference type="EMBL" id="MBB6511972.1"/>
    </source>
</evidence>
<protein>
    <submittedName>
        <fullName evidence="2">Spore coat protein YsxE</fullName>
    </submittedName>
</protein>
<dbReference type="Proteomes" id="UP000572212">
    <property type="component" value="Unassembled WGS sequence"/>
</dbReference>
<evidence type="ECO:0000259" key="1">
    <source>
        <dbReference type="Pfam" id="PF01636"/>
    </source>
</evidence>
<dbReference type="AlphaFoldDB" id="A0A841RIZ6"/>
<reference evidence="2 3" key="1">
    <citation type="submission" date="2020-08" db="EMBL/GenBank/DDBJ databases">
        <title>Genomic Encyclopedia of Type Strains, Phase IV (KMG-IV): sequencing the most valuable type-strain genomes for metagenomic binning, comparative biology and taxonomic classification.</title>
        <authorList>
            <person name="Goeker M."/>
        </authorList>
    </citation>
    <scope>NUCLEOTIDE SEQUENCE [LARGE SCALE GENOMIC DNA]</scope>
    <source>
        <strain evidence="2 3">DSM 11805</strain>
    </source>
</reference>
<dbReference type="EMBL" id="JACHON010000001">
    <property type="protein sequence ID" value="MBB6511972.1"/>
    <property type="molecule type" value="Genomic_DNA"/>
</dbReference>
<dbReference type="InterPro" id="IPR047175">
    <property type="entry name" value="CotS-like"/>
</dbReference>